<evidence type="ECO:0000313" key="2">
    <source>
        <dbReference type="EMBL" id="KAJ6813883.1"/>
    </source>
</evidence>
<keyword evidence="3" id="KW-1185">Reference proteome</keyword>
<protein>
    <submittedName>
        <fullName evidence="2">Uncharacterized protein</fullName>
    </submittedName>
</protein>
<reference evidence="2" key="2">
    <citation type="submission" date="2023-04" db="EMBL/GenBank/DDBJ databases">
        <authorList>
            <person name="Bruccoleri R.E."/>
            <person name="Oakeley E.J."/>
            <person name="Faust A.-M."/>
            <person name="Dessus-Babus S."/>
            <person name="Altorfer M."/>
            <person name="Burckhardt D."/>
            <person name="Oertli M."/>
            <person name="Naumann U."/>
            <person name="Petersen F."/>
            <person name="Wong J."/>
        </authorList>
    </citation>
    <scope>NUCLEOTIDE SEQUENCE</scope>
    <source>
        <strain evidence="2">GSM-AAB239-AS_SAM_17_03QT</strain>
        <tissue evidence="2">Leaf</tissue>
    </source>
</reference>
<organism evidence="2 3">
    <name type="scientific">Iris pallida</name>
    <name type="common">Sweet iris</name>
    <dbReference type="NCBI Taxonomy" id="29817"/>
    <lineage>
        <taxon>Eukaryota</taxon>
        <taxon>Viridiplantae</taxon>
        <taxon>Streptophyta</taxon>
        <taxon>Embryophyta</taxon>
        <taxon>Tracheophyta</taxon>
        <taxon>Spermatophyta</taxon>
        <taxon>Magnoliopsida</taxon>
        <taxon>Liliopsida</taxon>
        <taxon>Asparagales</taxon>
        <taxon>Iridaceae</taxon>
        <taxon>Iridoideae</taxon>
        <taxon>Irideae</taxon>
        <taxon>Iris</taxon>
    </lineage>
</organism>
<reference evidence="2" key="1">
    <citation type="journal article" date="2023" name="GigaByte">
        <title>Genome assembly of the bearded iris, Iris pallida Lam.</title>
        <authorList>
            <person name="Bruccoleri R.E."/>
            <person name="Oakeley E.J."/>
            <person name="Faust A.M.E."/>
            <person name="Altorfer M."/>
            <person name="Dessus-Babus S."/>
            <person name="Burckhardt D."/>
            <person name="Oertli M."/>
            <person name="Naumann U."/>
            <person name="Petersen F."/>
            <person name="Wong J."/>
        </authorList>
    </citation>
    <scope>NUCLEOTIDE SEQUENCE</scope>
    <source>
        <strain evidence="2">GSM-AAB239-AS_SAM_17_03QT</strain>
    </source>
</reference>
<dbReference type="AlphaFoldDB" id="A0AAX6FCI3"/>
<dbReference type="Proteomes" id="UP001140949">
    <property type="component" value="Unassembled WGS sequence"/>
</dbReference>
<evidence type="ECO:0000256" key="1">
    <source>
        <dbReference type="SAM" id="MobiDB-lite"/>
    </source>
</evidence>
<comment type="caution">
    <text evidence="2">The sequence shown here is derived from an EMBL/GenBank/DDBJ whole genome shotgun (WGS) entry which is preliminary data.</text>
</comment>
<evidence type="ECO:0000313" key="3">
    <source>
        <dbReference type="Proteomes" id="UP001140949"/>
    </source>
</evidence>
<name>A0AAX6FCI3_IRIPA</name>
<proteinExistence type="predicted"/>
<feature type="region of interest" description="Disordered" evidence="1">
    <location>
        <begin position="212"/>
        <end position="234"/>
    </location>
</feature>
<sequence length="234" mass="25562">MKQLCRVSVSIPSYSITLQTNSCRTHPTQVPSIQNTTITKTKSINATTTDTYLQTMPTTDLRLPFRVDLIDKLHHSDALDPTASCGDHRTPAITSRLHRRGGRTAQQSNAGVFPCASPSATAPVPRKLLAASRTLSCDRRLVHRAQGLPPSPAFIAGAAPPPTLSYPSWPIPAAPPSGVQARRSSAAWMRAHLPHSGGPSAVRWPRRLRHRDRWRRISMPEAGRRPTSSGKPSR</sequence>
<dbReference type="EMBL" id="JANAVB010030217">
    <property type="protein sequence ID" value="KAJ6813883.1"/>
    <property type="molecule type" value="Genomic_DNA"/>
</dbReference>
<feature type="region of interest" description="Disordered" evidence="1">
    <location>
        <begin position="95"/>
        <end position="117"/>
    </location>
</feature>
<accession>A0AAX6FCI3</accession>
<gene>
    <name evidence="2" type="ORF">M6B38_141830</name>
</gene>